<dbReference type="SMART" id="SM00450">
    <property type="entry name" value="RHOD"/>
    <property type="match status" value="2"/>
</dbReference>
<gene>
    <name evidence="6" type="ORF">KCG48_13160</name>
</gene>
<dbReference type="GO" id="GO:0004792">
    <property type="term" value="F:thiosulfate-cyanide sulfurtransferase activity"/>
    <property type="evidence" value="ECO:0007669"/>
    <property type="project" value="UniProtKB-EC"/>
</dbReference>
<organism evidence="6 7">
    <name type="scientific">Proteiniclasticum sediminis</name>
    <dbReference type="NCBI Taxonomy" id="2804028"/>
    <lineage>
        <taxon>Bacteria</taxon>
        <taxon>Bacillati</taxon>
        <taxon>Bacillota</taxon>
        <taxon>Clostridia</taxon>
        <taxon>Eubacteriales</taxon>
        <taxon>Clostridiaceae</taxon>
        <taxon>Proteiniclasticum</taxon>
    </lineage>
</organism>
<keyword evidence="2" id="KW-0677">Repeat</keyword>
<dbReference type="InterPro" id="IPR051126">
    <property type="entry name" value="Thiosulfate_sulfurtransferase"/>
</dbReference>
<dbReference type="EC" id="2.8.1.1" evidence="1"/>
<comment type="caution">
    <text evidence="6">The sequence shown here is derived from an EMBL/GenBank/DDBJ whole genome shotgun (WGS) entry which is preliminary data.</text>
</comment>
<evidence type="ECO:0000256" key="4">
    <source>
        <dbReference type="SAM" id="SignalP"/>
    </source>
</evidence>
<dbReference type="CDD" id="cd01448">
    <property type="entry name" value="TST_Repeat_1"/>
    <property type="match status" value="1"/>
</dbReference>
<dbReference type="SUPFAM" id="SSF52821">
    <property type="entry name" value="Rhodanese/Cell cycle control phosphatase"/>
    <property type="match status" value="2"/>
</dbReference>
<dbReference type="InterPro" id="IPR036873">
    <property type="entry name" value="Rhodanese-like_dom_sf"/>
</dbReference>
<dbReference type="AlphaFoldDB" id="A0A941CTG1"/>
<keyword evidence="4" id="KW-0732">Signal</keyword>
<dbReference type="CDD" id="cd01449">
    <property type="entry name" value="TST_Repeat_2"/>
    <property type="match status" value="1"/>
</dbReference>
<accession>A0A941CTG1</accession>
<dbReference type="EMBL" id="JAGSCS010000024">
    <property type="protein sequence ID" value="MBR0577264.1"/>
    <property type="molecule type" value="Genomic_DNA"/>
</dbReference>
<dbReference type="Gene3D" id="3.40.250.10">
    <property type="entry name" value="Rhodanese-like domain"/>
    <property type="match status" value="2"/>
</dbReference>
<feature type="chain" id="PRO_5037644726" description="thiosulfate sulfurtransferase" evidence="4">
    <location>
        <begin position="26"/>
        <end position="303"/>
    </location>
</feature>
<feature type="domain" description="Rhodanese" evidence="5">
    <location>
        <begin position="188"/>
        <end position="291"/>
    </location>
</feature>
<evidence type="ECO:0000256" key="1">
    <source>
        <dbReference type="ARBA" id="ARBA00012245"/>
    </source>
</evidence>
<dbReference type="PANTHER" id="PTHR43855:SF1">
    <property type="entry name" value="THIOSULFATE SULFURTRANSFERASE"/>
    <property type="match status" value="1"/>
</dbReference>
<dbReference type="Proteomes" id="UP000675379">
    <property type="component" value="Unassembled WGS sequence"/>
</dbReference>
<sequence>MAKKPMAARILFLVLILMFSLTACTIDTTYPGTKNVVEASQVGKEDLANDKVIVIDAREPEAYAKGHLKGAVNITPAELSVSTPVPGLLAPKAQIESVLSAKGISNDSIIYVYDDNGGVYSGRVWWVLKVYGHANVMMVNGGSKALVHEELELSADSTVLPATKYVAKDADTSMIATFEEVKSLTETPVEGTVIVDVRSQAEYDAGYIPTAVLYPHTKNLYADGTFMSSKDLTLFYQDAGISKEDTIILYCKTSFRATQTAALLQEAGYTKIKVYDGAWVEWEQKGTVSGPDTPAPVGPSDGS</sequence>
<reference evidence="6" key="1">
    <citation type="submission" date="2021-04" db="EMBL/GenBank/DDBJ databases">
        <title>Proteiniclasticum sedimins sp. nov., an obligate anaerobic bacterium isolated from anaerobic sludge.</title>
        <authorList>
            <person name="Liu J."/>
        </authorList>
    </citation>
    <scope>NUCLEOTIDE SEQUENCE</scope>
    <source>
        <strain evidence="6">BAD-10</strain>
    </source>
</reference>
<comment type="catalytic activity">
    <reaction evidence="3">
        <text>thiosulfate + hydrogen cyanide = thiocyanate + sulfite + 2 H(+)</text>
        <dbReference type="Rhea" id="RHEA:16881"/>
        <dbReference type="ChEBI" id="CHEBI:15378"/>
        <dbReference type="ChEBI" id="CHEBI:17359"/>
        <dbReference type="ChEBI" id="CHEBI:18022"/>
        <dbReference type="ChEBI" id="CHEBI:18407"/>
        <dbReference type="ChEBI" id="CHEBI:33542"/>
        <dbReference type="EC" id="2.8.1.1"/>
    </reaction>
</comment>
<evidence type="ECO:0000256" key="3">
    <source>
        <dbReference type="ARBA" id="ARBA00047549"/>
    </source>
</evidence>
<evidence type="ECO:0000313" key="6">
    <source>
        <dbReference type="EMBL" id="MBR0577264.1"/>
    </source>
</evidence>
<dbReference type="PROSITE" id="PS51257">
    <property type="entry name" value="PROKAR_LIPOPROTEIN"/>
    <property type="match status" value="1"/>
</dbReference>
<protein>
    <recommendedName>
        <fullName evidence="1">thiosulfate sulfurtransferase</fullName>
        <ecNumber evidence="1">2.8.1.1</ecNumber>
    </recommendedName>
</protein>
<keyword evidence="7" id="KW-1185">Reference proteome</keyword>
<dbReference type="PROSITE" id="PS50206">
    <property type="entry name" value="RHODANESE_3"/>
    <property type="match status" value="2"/>
</dbReference>
<name>A0A941CTG1_9CLOT</name>
<feature type="domain" description="Rhodanese" evidence="5">
    <location>
        <begin position="48"/>
        <end position="155"/>
    </location>
</feature>
<evidence type="ECO:0000313" key="7">
    <source>
        <dbReference type="Proteomes" id="UP000675379"/>
    </source>
</evidence>
<evidence type="ECO:0000256" key="2">
    <source>
        <dbReference type="ARBA" id="ARBA00022737"/>
    </source>
</evidence>
<dbReference type="RefSeq" id="WP_211802679.1">
    <property type="nucleotide sequence ID" value="NZ_JAGSCS010000024.1"/>
</dbReference>
<dbReference type="InterPro" id="IPR001763">
    <property type="entry name" value="Rhodanese-like_dom"/>
</dbReference>
<feature type="signal peptide" evidence="4">
    <location>
        <begin position="1"/>
        <end position="25"/>
    </location>
</feature>
<dbReference type="PANTHER" id="PTHR43855">
    <property type="entry name" value="THIOSULFATE SULFURTRANSFERASE"/>
    <property type="match status" value="1"/>
</dbReference>
<dbReference type="Pfam" id="PF00581">
    <property type="entry name" value="Rhodanese"/>
    <property type="match status" value="2"/>
</dbReference>
<evidence type="ECO:0000259" key="5">
    <source>
        <dbReference type="PROSITE" id="PS50206"/>
    </source>
</evidence>
<proteinExistence type="predicted"/>